<name>A0A9Q0DUJ3_9TELE</name>
<evidence type="ECO:0000313" key="2">
    <source>
        <dbReference type="EMBL" id="KAJ3593971.1"/>
    </source>
</evidence>
<evidence type="ECO:0000256" key="1">
    <source>
        <dbReference type="SAM" id="MobiDB-lite"/>
    </source>
</evidence>
<gene>
    <name evidence="2" type="ORF">NHX12_006304</name>
</gene>
<organism evidence="2 3">
    <name type="scientific">Muraenolepis orangiensis</name>
    <name type="common">Patagonian moray cod</name>
    <dbReference type="NCBI Taxonomy" id="630683"/>
    <lineage>
        <taxon>Eukaryota</taxon>
        <taxon>Metazoa</taxon>
        <taxon>Chordata</taxon>
        <taxon>Craniata</taxon>
        <taxon>Vertebrata</taxon>
        <taxon>Euteleostomi</taxon>
        <taxon>Actinopterygii</taxon>
        <taxon>Neopterygii</taxon>
        <taxon>Teleostei</taxon>
        <taxon>Neoteleostei</taxon>
        <taxon>Acanthomorphata</taxon>
        <taxon>Zeiogadaria</taxon>
        <taxon>Gadariae</taxon>
        <taxon>Gadiformes</taxon>
        <taxon>Muraenolepidoidei</taxon>
        <taxon>Muraenolepididae</taxon>
        <taxon>Muraenolepis</taxon>
    </lineage>
</organism>
<dbReference type="Proteomes" id="UP001148018">
    <property type="component" value="Unassembled WGS sequence"/>
</dbReference>
<accession>A0A9Q0DUJ3</accession>
<sequence>MSRRLRGEEAVVPPSPPTRPLKQAITADRYTPVLAPSLHTLLPVRVKTPGRLPMEALILGKDWQLPPALLELCSEVRG</sequence>
<proteinExistence type="predicted"/>
<comment type="caution">
    <text evidence="2">The sequence shown here is derived from an EMBL/GenBank/DDBJ whole genome shotgun (WGS) entry which is preliminary data.</text>
</comment>
<dbReference type="AlphaFoldDB" id="A0A9Q0DUJ3"/>
<keyword evidence="3" id="KW-1185">Reference proteome</keyword>
<evidence type="ECO:0000313" key="3">
    <source>
        <dbReference type="Proteomes" id="UP001148018"/>
    </source>
</evidence>
<dbReference type="EMBL" id="JANIIK010000112">
    <property type="protein sequence ID" value="KAJ3593971.1"/>
    <property type="molecule type" value="Genomic_DNA"/>
</dbReference>
<reference evidence="2" key="1">
    <citation type="submission" date="2022-07" db="EMBL/GenBank/DDBJ databases">
        <title>Chromosome-level genome of Muraenolepis orangiensis.</title>
        <authorList>
            <person name="Kim J."/>
        </authorList>
    </citation>
    <scope>NUCLEOTIDE SEQUENCE</scope>
    <source>
        <strain evidence="2">KU_S4_2022</strain>
        <tissue evidence="2">Muscle</tissue>
    </source>
</reference>
<protein>
    <submittedName>
        <fullName evidence="2">Uncharacterized protein</fullName>
    </submittedName>
</protein>
<feature type="region of interest" description="Disordered" evidence="1">
    <location>
        <begin position="1"/>
        <end position="22"/>
    </location>
</feature>